<keyword evidence="6" id="KW-1185">Reference proteome</keyword>
<keyword evidence="2" id="KW-0378">Hydrolase</keyword>
<proteinExistence type="inferred from homology"/>
<name>A0ABW4TES3_9ACTN</name>
<dbReference type="Proteomes" id="UP001597368">
    <property type="component" value="Unassembled WGS sequence"/>
</dbReference>
<dbReference type="PANTHER" id="PTHR11487:SF0">
    <property type="entry name" value="S-ACYL FATTY ACID SYNTHASE THIOESTERASE, MEDIUM CHAIN"/>
    <property type="match status" value="1"/>
</dbReference>
<dbReference type="EMBL" id="JBHUFV010000096">
    <property type="protein sequence ID" value="MFD1939789.1"/>
    <property type="molecule type" value="Genomic_DNA"/>
</dbReference>
<reference evidence="6" key="1">
    <citation type="journal article" date="2019" name="Int. J. Syst. Evol. Microbiol.">
        <title>The Global Catalogue of Microorganisms (GCM) 10K type strain sequencing project: providing services to taxonomists for standard genome sequencing and annotation.</title>
        <authorList>
            <consortium name="The Broad Institute Genomics Platform"/>
            <consortium name="The Broad Institute Genome Sequencing Center for Infectious Disease"/>
            <person name="Wu L."/>
            <person name="Ma J."/>
        </authorList>
    </citation>
    <scope>NUCLEOTIDE SEQUENCE [LARGE SCALE GENOMIC DNA]</scope>
    <source>
        <strain evidence="6">ICMP 6774ER</strain>
    </source>
</reference>
<evidence type="ECO:0000313" key="6">
    <source>
        <dbReference type="Proteomes" id="UP001597368"/>
    </source>
</evidence>
<dbReference type="SMART" id="SM00824">
    <property type="entry name" value="PKS_TE"/>
    <property type="match status" value="1"/>
</dbReference>
<organism evidence="5 6">
    <name type="scientific">Nonomuraea mangrovi</name>
    <dbReference type="NCBI Taxonomy" id="2316207"/>
    <lineage>
        <taxon>Bacteria</taxon>
        <taxon>Bacillati</taxon>
        <taxon>Actinomycetota</taxon>
        <taxon>Actinomycetes</taxon>
        <taxon>Streptosporangiales</taxon>
        <taxon>Streptosporangiaceae</taxon>
        <taxon>Nonomuraea</taxon>
    </lineage>
</organism>
<feature type="region of interest" description="Disordered" evidence="3">
    <location>
        <begin position="235"/>
        <end position="257"/>
    </location>
</feature>
<sequence>MNDGSLRPLGEASGHATWLVCCPHAGGTAAYFRDWPRRFPPTIQVVPVQYPGHGDRLDEPCVSDVHELSAMIADEVAGRPEVIVFGHSFGAAVAFELAVRLAGAGSPPQAVLISAREAPHHQRVSPPRTDAAIWEEMVRLGGTPTEIAADPDWRELLTPQFRADFRADASYRPSRTRLPCPVTVMLGRDDEDLSRASIDAWQEYTASEFAVRVFPGGHFYLADHVGDIAAEVARHASAATPPRRPGARSSTFEASRD</sequence>
<dbReference type="Gene3D" id="3.40.50.1820">
    <property type="entry name" value="alpha/beta hydrolase"/>
    <property type="match status" value="1"/>
</dbReference>
<evidence type="ECO:0000256" key="1">
    <source>
        <dbReference type="ARBA" id="ARBA00007169"/>
    </source>
</evidence>
<gene>
    <name evidence="5" type="ORF">ACFSKW_50870</name>
</gene>
<dbReference type="InterPro" id="IPR012223">
    <property type="entry name" value="TEII"/>
</dbReference>
<evidence type="ECO:0000259" key="4">
    <source>
        <dbReference type="SMART" id="SM00824"/>
    </source>
</evidence>
<evidence type="ECO:0000313" key="5">
    <source>
        <dbReference type="EMBL" id="MFD1939789.1"/>
    </source>
</evidence>
<accession>A0ABW4TES3</accession>
<feature type="compositionally biased region" description="Polar residues" evidence="3">
    <location>
        <begin position="248"/>
        <end position="257"/>
    </location>
</feature>
<dbReference type="SUPFAM" id="SSF53474">
    <property type="entry name" value="alpha/beta-Hydrolases"/>
    <property type="match status" value="1"/>
</dbReference>
<comment type="caution">
    <text evidence="5">The sequence shown here is derived from an EMBL/GenBank/DDBJ whole genome shotgun (WGS) entry which is preliminary data.</text>
</comment>
<protein>
    <submittedName>
        <fullName evidence="5">Thioesterase II family protein</fullName>
    </submittedName>
</protein>
<dbReference type="Pfam" id="PF00975">
    <property type="entry name" value="Thioesterase"/>
    <property type="match status" value="1"/>
</dbReference>
<dbReference type="InterPro" id="IPR029058">
    <property type="entry name" value="AB_hydrolase_fold"/>
</dbReference>
<dbReference type="PANTHER" id="PTHR11487">
    <property type="entry name" value="THIOESTERASE"/>
    <property type="match status" value="1"/>
</dbReference>
<evidence type="ECO:0000256" key="3">
    <source>
        <dbReference type="SAM" id="MobiDB-lite"/>
    </source>
</evidence>
<comment type="similarity">
    <text evidence="1">Belongs to the thioesterase family.</text>
</comment>
<dbReference type="InterPro" id="IPR001031">
    <property type="entry name" value="Thioesterase"/>
</dbReference>
<feature type="domain" description="Thioesterase TesA-like" evidence="4">
    <location>
        <begin position="20"/>
        <end position="236"/>
    </location>
</feature>
<evidence type="ECO:0000256" key="2">
    <source>
        <dbReference type="ARBA" id="ARBA00022801"/>
    </source>
</evidence>
<dbReference type="RefSeq" id="WP_379582389.1">
    <property type="nucleotide sequence ID" value="NZ_JBHUFV010000096.1"/>
</dbReference>
<dbReference type="InterPro" id="IPR020802">
    <property type="entry name" value="TesA-like"/>
</dbReference>